<feature type="region of interest" description="Disordered" evidence="1">
    <location>
        <begin position="1"/>
        <end position="67"/>
    </location>
</feature>
<feature type="compositionally biased region" description="Gly residues" evidence="1">
    <location>
        <begin position="34"/>
        <end position="47"/>
    </location>
</feature>
<feature type="compositionally biased region" description="Basic and acidic residues" evidence="1">
    <location>
        <begin position="1"/>
        <end position="15"/>
    </location>
</feature>
<evidence type="ECO:0000256" key="1">
    <source>
        <dbReference type="SAM" id="MobiDB-lite"/>
    </source>
</evidence>
<dbReference type="EMBL" id="JACEIK010003643">
    <property type="protein sequence ID" value="MCD9642543.1"/>
    <property type="molecule type" value="Genomic_DNA"/>
</dbReference>
<evidence type="ECO:0000313" key="2">
    <source>
        <dbReference type="EMBL" id="MCD9642543.1"/>
    </source>
</evidence>
<organism evidence="2 3">
    <name type="scientific">Datura stramonium</name>
    <name type="common">Jimsonweed</name>
    <name type="synonym">Common thornapple</name>
    <dbReference type="NCBI Taxonomy" id="4076"/>
    <lineage>
        <taxon>Eukaryota</taxon>
        <taxon>Viridiplantae</taxon>
        <taxon>Streptophyta</taxon>
        <taxon>Embryophyta</taxon>
        <taxon>Tracheophyta</taxon>
        <taxon>Spermatophyta</taxon>
        <taxon>Magnoliopsida</taxon>
        <taxon>eudicotyledons</taxon>
        <taxon>Gunneridae</taxon>
        <taxon>Pentapetalae</taxon>
        <taxon>asterids</taxon>
        <taxon>lamiids</taxon>
        <taxon>Solanales</taxon>
        <taxon>Solanaceae</taxon>
        <taxon>Solanoideae</taxon>
        <taxon>Datureae</taxon>
        <taxon>Datura</taxon>
    </lineage>
</organism>
<feature type="non-terminal residue" evidence="2">
    <location>
        <position position="1"/>
    </location>
</feature>
<gene>
    <name evidence="2" type="ORF">HAX54_029402</name>
</gene>
<comment type="caution">
    <text evidence="2">The sequence shown here is derived from an EMBL/GenBank/DDBJ whole genome shotgun (WGS) entry which is preliminary data.</text>
</comment>
<dbReference type="Proteomes" id="UP000823775">
    <property type="component" value="Unassembled WGS sequence"/>
</dbReference>
<keyword evidence="3" id="KW-1185">Reference proteome</keyword>
<reference evidence="2 3" key="1">
    <citation type="journal article" date="2021" name="BMC Genomics">
        <title>Datura genome reveals duplications of psychoactive alkaloid biosynthetic genes and high mutation rate following tissue culture.</title>
        <authorList>
            <person name="Rajewski A."/>
            <person name="Carter-House D."/>
            <person name="Stajich J."/>
            <person name="Litt A."/>
        </authorList>
    </citation>
    <scope>NUCLEOTIDE SEQUENCE [LARGE SCALE GENOMIC DNA]</scope>
    <source>
        <strain evidence="2">AR-01</strain>
    </source>
</reference>
<name>A0ABS8V646_DATST</name>
<protein>
    <submittedName>
        <fullName evidence="2">Uncharacterized protein</fullName>
    </submittedName>
</protein>
<evidence type="ECO:0000313" key="3">
    <source>
        <dbReference type="Proteomes" id="UP000823775"/>
    </source>
</evidence>
<proteinExistence type="predicted"/>
<accession>A0ABS8V646</accession>
<sequence length="92" mass="9679">VEKREEKGHGEEGVTTHHQWASVIHSGTPAGDGENNGEGGEVTGVNGGPARDGERDEAAAGSSGCFAGGCAMMESVRERHNGEEGRVMQRFW</sequence>